<sequence>MTRIHKLNTNCFVLIREIRVFEGLKLETYELEPLWIKDEGLWLVEPTPRRDESTENGRTLKP</sequence>
<evidence type="ECO:0000313" key="1">
    <source>
        <dbReference type="EMBL" id="ODS33065.1"/>
    </source>
</evidence>
<organism evidence="1 2">
    <name type="scientific">Candidatus Scalindua rubra</name>
    <dbReference type="NCBI Taxonomy" id="1872076"/>
    <lineage>
        <taxon>Bacteria</taxon>
        <taxon>Pseudomonadati</taxon>
        <taxon>Planctomycetota</taxon>
        <taxon>Candidatus Brocadiia</taxon>
        <taxon>Candidatus Brocadiales</taxon>
        <taxon>Candidatus Scalinduaceae</taxon>
        <taxon>Candidatus Scalindua</taxon>
    </lineage>
</organism>
<reference evidence="1 2" key="1">
    <citation type="submission" date="2016-07" db="EMBL/GenBank/DDBJ databases">
        <title>Draft genome of Scalindua rubra, obtained from a brine-seawater interface in the Red Sea, sheds light on salt adaptation in anammox bacteria.</title>
        <authorList>
            <person name="Speth D.R."/>
            <person name="Lagkouvardos I."/>
            <person name="Wang Y."/>
            <person name="Qian P.-Y."/>
            <person name="Dutilh B.E."/>
            <person name="Jetten M.S."/>
        </authorList>
    </citation>
    <scope>NUCLEOTIDE SEQUENCE [LARGE SCALE GENOMIC DNA]</scope>
    <source>
        <strain evidence="1">BSI-1</strain>
    </source>
</reference>
<gene>
    <name evidence="1" type="ORF">SCARUB_01764</name>
</gene>
<dbReference type="EMBL" id="MAYW01000038">
    <property type="protein sequence ID" value="ODS33065.1"/>
    <property type="molecule type" value="Genomic_DNA"/>
</dbReference>
<evidence type="ECO:0000313" key="2">
    <source>
        <dbReference type="Proteomes" id="UP000094056"/>
    </source>
</evidence>
<proteinExistence type="predicted"/>
<dbReference type="Proteomes" id="UP000094056">
    <property type="component" value="Unassembled WGS sequence"/>
</dbReference>
<accession>A0A1E3XBQ8</accession>
<comment type="caution">
    <text evidence="1">The sequence shown here is derived from an EMBL/GenBank/DDBJ whole genome shotgun (WGS) entry which is preliminary data.</text>
</comment>
<dbReference type="AlphaFoldDB" id="A0A1E3XBQ8"/>
<name>A0A1E3XBQ8_9BACT</name>
<protein>
    <submittedName>
        <fullName evidence="1">Uncharacterized protein</fullName>
    </submittedName>
</protein>